<dbReference type="Proteomes" id="UP001347796">
    <property type="component" value="Unassembled WGS sequence"/>
</dbReference>
<dbReference type="PANTHER" id="PTHR37984:SF9">
    <property type="entry name" value="INTEGRASE CATALYTIC DOMAIN-CONTAINING PROTEIN"/>
    <property type="match status" value="1"/>
</dbReference>
<gene>
    <name evidence="3" type="ORF">SNE40_020569</name>
</gene>
<evidence type="ECO:0000256" key="1">
    <source>
        <dbReference type="ARBA" id="ARBA00022801"/>
    </source>
</evidence>
<dbReference type="GO" id="GO:0003676">
    <property type="term" value="F:nucleic acid binding"/>
    <property type="evidence" value="ECO:0007669"/>
    <property type="project" value="InterPro"/>
</dbReference>
<dbReference type="GO" id="GO:0004190">
    <property type="term" value="F:aspartic-type endopeptidase activity"/>
    <property type="evidence" value="ECO:0007669"/>
    <property type="project" value="InterPro"/>
</dbReference>
<accession>A0AAN8PFS1</accession>
<organism evidence="3 4">
    <name type="scientific">Patella caerulea</name>
    <name type="common">Rayed Mediterranean limpet</name>
    <dbReference type="NCBI Taxonomy" id="87958"/>
    <lineage>
        <taxon>Eukaryota</taxon>
        <taxon>Metazoa</taxon>
        <taxon>Spiralia</taxon>
        <taxon>Lophotrochozoa</taxon>
        <taxon>Mollusca</taxon>
        <taxon>Gastropoda</taxon>
        <taxon>Patellogastropoda</taxon>
        <taxon>Patelloidea</taxon>
        <taxon>Patellidae</taxon>
        <taxon>Patella</taxon>
    </lineage>
</organism>
<proteinExistence type="predicted"/>
<dbReference type="GO" id="GO:0006508">
    <property type="term" value="P:proteolysis"/>
    <property type="evidence" value="ECO:0007669"/>
    <property type="project" value="InterPro"/>
</dbReference>
<dbReference type="InterPro" id="IPR050951">
    <property type="entry name" value="Retrovirus_Pol_polyprotein"/>
</dbReference>
<keyword evidence="1" id="KW-0378">Hydrolase</keyword>
<dbReference type="InterPro" id="IPR001969">
    <property type="entry name" value="Aspartic_peptidase_AS"/>
</dbReference>
<reference evidence="3 4" key="1">
    <citation type="submission" date="2024-01" db="EMBL/GenBank/DDBJ databases">
        <title>The genome of the rayed Mediterranean limpet Patella caerulea (Linnaeus, 1758).</title>
        <authorList>
            <person name="Anh-Thu Weber A."/>
            <person name="Halstead-Nussloch G."/>
        </authorList>
    </citation>
    <scope>NUCLEOTIDE SEQUENCE [LARGE SCALE GENOMIC DNA]</scope>
    <source>
        <strain evidence="3">AATW-2023a</strain>
        <tissue evidence="3">Whole specimen</tissue>
    </source>
</reference>
<dbReference type="PANTHER" id="PTHR37984">
    <property type="entry name" value="PROTEIN CBG26694"/>
    <property type="match status" value="1"/>
</dbReference>
<comment type="caution">
    <text evidence="3">The sequence shown here is derived from an EMBL/GenBank/DDBJ whole genome shotgun (WGS) entry which is preliminary data.</text>
</comment>
<keyword evidence="4" id="KW-1185">Reference proteome</keyword>
<evidence type="ECO:0000259" key="2">
    <source>
        <dbReference type="PROSITE" id="PS50175"/>
    </source>
</evidence>
<dbReference type="Gene3D" id="2.40.70.10">
    <property type="entry name" value="Acid Proteases"/>
    <property type="match status" value="1"/>
</dbReference>
<name>A0AAN8PFS1_PATCE</name>
<dbReference type="EMBL" id="JAZGQO010000015">
    <property type="protein sequence ID" value="KAK6169530.1"/>
    <property type="molecule type" value="Genomic_DNA"/>
</dbReference>
<dbReference type="InterPro" id="IPR001878">
    <property type="entry name" value="Znf_CCHC"/>
</dbReference>
<dbReference type="PROSITE" id="PS50175">
    <property type="entry name" value="ASP_PROT_RETROV"/>
    <property type="match status" value="1"/>
</dbReference>
<dbReference type="SUPFAM" id="SSF50630">
    <property type="entry name" value="Acid proteases"/>
    <property type="match status" value="1"/>
</dbReference>
<dbReference type="InterPro" id="IPR001995">
    <property type="entry name" value="Peptidase_A2_cat"/>
</dbReference>
<dbReference type="SMART" id="SM00343">
    <property type="entry name" value="ZnF_C2HC"/>
    <property type="match status" value="2"/>
</dbReference>
<protein>
    <recommendedName>
        <fullName evidence="2">Peptidase A2 domain-containing protein</fullName>
    </recommendedName>
</protein>
<dbReference type="AlphaFoldDB" id="A0AAN8PFS1"/>
<dbReference type="GO" id="GO:0008270">
    <property type="term" value="F:zinc ion binding"/>
    <property type="evidence" value="ECO:0007669"/>
    <property type="project" value="InterPro"/>
</dbReference>
<evidence type="ECO:0000313" key="3">
    <source>
        <dbReference type="EMBL" id="KAK6169530.1"/>
    </source>
</evidence>
<dbReference type="Pfam" id="PF13975">
    <property type="entry name" value="gag-asp_proteas"/>
    <property type="match status" value="1"/>
</dbReference>
<dbReference type="PROSITE" id="PS00141">
    <property type="entry name" value="ASP_PROTEASE"/>
    <property type="match status" value="1"/>
</dbReference>
<dbReference type="Gene3D" id="4.10.60.10">
    <property type="entry name" value="Zinc finger, CCHC-type"/>
    <property type="match status" value="1"/>
</dbReference>
<sequence length="328" mass="36696">MKSQIIQKCLNEKVRDKGLTNANITLADLLTYGRTLEATKLQTMAMLNPVSNRPASTVNAINVNNNPGTGNRRFSVQHNPDSFRFPQKGAHKSTRCRNESNNAAPTNTCSGCGGPPHHRRRCRAWGKTCHNCKRRNHFSSVCRSTDTSSKSTHYMETELSKTSESVNMQPVYDEYEHLSLYRTETANINVKPYCCTLTLNNIPTMMVIDTGASVSIISTQQVELLRGNGQQLQIETDNLPVLRTYSGEAMQPEGRIMLNVVHEDKAIKLPCLIVKGDGPNLLGRDWLEHLNLNFINLHQLDSEDFASMFPELFEPGLGKRKCESKAAC</sequence>
<evidence type="ECO:0000313" key="4">
    <source>
        <dbReference type="Proteomes" id="UP001347796"/>
    </source>
</evidence>
<feature type="domain" description="Peptidase A2" evidence="2">
    <location>
        <begin position="204"/>
        <end position="286"/>
    </location>
</feature>
<dbReference type="InterPro" id="IPR021109">
    <property type="entry name" value="Peptidase_aspartic_dom_sf"/>
</dbReference>